<name>A0ABW7CWY3_9GAMM</name>
<keyword evidence="3" id="KW-1185">Reference proteome</keyword>
<organism evidence="2 3">
    <name type="scientific">Stenotrophomonas nematodicola</name>
    <dbReference type="NCBI Taxonomy" id="2656746"/>
    <lineage>
        <taxon>Bacteria</taxon>
        <taxon>Pseudomonadati</taxon>
        <taxon>Pseudomonadota</taxon>
        <taxon>Gammaproteobacteria</taxon>
        <taxon>Lysobacterales</taxon>
        <taxon>Lysobacteraceae</taxon>
        <taxon>Stenotrophomonas</taxon>
    </lineage>
</organism>
<keyword evidence="1" id="KW-0472">Membrane</keyword>
<proteinExistence type="predicted"/>
<dbReference type="RefSeq" id="WP_259206635.1">
    <property type="nucleotide sequence ID" value="NZ_JBHGCJ010000005.1"/>
</dbReference>
<feature type="transmembrane region" description="Helical" evidence="1">
    <location>
        <begin position="35"/>
        <end position="55"/>
    </location>
</feature>
<comment type="caution">
    <text evidence="2">The sequence shown here is derived from an EMBL/GenBank/DDBJ whole genome shotgun (WGS) entry which is preliminary data.</text>
</comment>
<feature type="transmembrane region" description="Helical" evidence="1">
    <location>
        <begin position="67"/>
        <end position="91"/>
    </location>
</feature>
<evidence type="ECO:0008006" key="4">
    <source>
        <dbReference type="Google" id="ProtNLM"/>
    </source>
</evidence>
<evidence type="ECO:0000313" key="2">
    <source>
        <dbReference type="EMBL" id="MFG6109318.1"/>
    </source>
</evidence>
<protein>
    <recommendedName>
        <fullName evidence="4">Transmembrane protein</fullName>
    </recommendedName>
</protein>
<evidence type="ECO:0000313" key="3">
    <source>
        <dbReference type="Proteomes" id="UP001605261"/>
    </source>
</evidence>
<sequence length="112" mass="12446">MAWLSLLLFLPWFVLLGALYWLFPRQPRDAARRWFDGVALLLAFVLSIVAMLWGHHIGVVQADAGPIWRQVLAVLYAYGAFLAVLVAAILLRGAWLAQRATKAASKPMRGSS</sequence>
<accession>A0ABW7CWY3</accession>
<dbReference type="EMBL" id="JBHGCJ010000005">
    <property type="protein sequence ID" value="MFG6109318.1"/>
    <property type="molecule type" value="Genomic_DNA"/>
</dbReference>
<evidence type="ECO:0000256" key="1">
    <source>
        <dbReference type="SAM" id="Phobius"/>
    </source>
</evidence>
<keyword evidence="1" id="KW-1133">Transmembrane helix</keyword>
<reference evidence="2 3" key="1">
    <citation type="submission" date="2024-09" db="EMBL/GenBank/DDBJ databases">
        <authorList>
            <consortium name="All-Russian atlas of soil microorganisms"/>
            <consortium name="as a basis for the search for new antimicrobial producers and enzymes with unique properties"/>
            <person name="Sokolova E.A."/>
            <person name="Voronina E.N."/>
        </authorList>
    </citation>
    <scope>NUCLEOTIDE SEQUENCE [LARGE SCALE GENOMIC DNA]</scope>
    <source>
        <strain evidence="2 3">AF-22b-331.1</strain>
    </source>
</reference>
<feature type="transmembrane region" description="Helical" evidence="1">
    <location>
        <begin position="6"/>
        <end position="23"/>
    </location>
</feature>
<dbReference type="Proteomes" id="UP001605261">
    <property type="component" value="Unassembled WGS sequence"/>
</dbReference>
<gene>
    <name evidence="2" type="ORF">ACEU0G_003329</name>
</gene>
<keyword evidence="1" id="KW-0812">Transmembrane</keyword>